<dbReference type="GO" id="GO:0000981">
    <property type="term" value="F:DNA-binding transcription factor activity, RNA polymerase II-specific"/>
    <property type="evidence" value="ECO:0007669"/>
    <property type="project" value="InterPro"/>
</dbReference>
<comment type="subcellular location">
    <subcellularLocation>
        <location evidence="1">Nucleus</location>
    </subcellularLocation>
</comment>
<dbReference type="InterPro" id="IPR050987">
    <property type="entry name" value="AtrR-like"/>
</dbReference>
<organism evidence="6 7">
    <name type="scientific">Colletotrichum scovillei</name>
    <dbReference type="NCBI Taxonomy" id="1209932"/>
    <lineage>
        <taxon>Eukaryota</taxon>
        <taxon>Fungi</taxon>
        <taxon>Dikarya</taxon>
        <taxon>Ascomycota</taxon>
        <taxon>Pezizomycotina</taxon>
        <taxon>Sordariomycetes</taxon>
        <taxon>Hypocreomycetidae</taxon>
        <taxon>Glomerellales</taxon>
        <taxon>Glomerellaceae</taxon>
        <taxon>Colletotrichum</taxon>
        <taxon>Colletotrichum acutatum species complex</taxon>
    </lineage>
</organism>
<dbReference type="GO" id="GO:0005634">
    <property type="term" value="C:nucleus"/>
    <property type="evidence" value="ECO:0007669"/>
    <property type="project" value="UniProtKB-SubCell"/>
</dbReference>
<dbReference type="Gene3D" id="4.10.240.10">
    <property type="entry name" value="Zn(2)-C6 fungal-type DNA-binding domain"/>
    <property type="match status" value="1"/>
</dbReference>
<feature type="domain" description="Zn(2)-C6 fungal-type" evidence="5">
    <location>
        <begin position="8"/>
        <end position="38"/>
    </location>
</feature>
<dbReference type="GO" id="GO:0006351">
    <property type="term" value="P:DNA-templated transcription"/>
    <property type="evidence" value="ECO:0007669"/>
    <property type="project" value="InterPro"/>
</dbReference>
<evidence type="ECO:0000256" key="4">
    <source>
        <dbReference type="ARBA" id="ARBA00023242"/>
    </source>
</evidence>
<reference evidence="6" key="1">
    <citation type="submission" date="2021-05" db="EMBL/GenBank/DDBJ databases">
        <title>Comparative genomics of three Colletotrichum scovillei strains and genetic complementation revealed genes involved fungal growth and virulence on chili pepper.</title>
        <authorList>
            <person name="Hsieh D.-K."/>
            <person name="Chuang S.-C."/>
            <person name="Chen C.-Y."/>
            <person name="Chao Y.-T."/>
            <person name="Lu M.-Y.J."/>
            <person name="Lee M.-H."/>
            <person name="Shih M.-C."/>
        </authorList>
    </citation>
    <scope>NUCLEOTIDE SEQUENCE</scope>
    <source>
        <strain evidence="6">Coll-153</strain>
    </source>
</reference>
<dbReference type="SMART" id="SM00066">
    <property type="entry name" value="GAL4"/>
    <property type="match status" value="1"/>
</dbReference>
<keyword evidence="3" id="KW-0238">DNA-binding</keyword>
<evidence type="ECO:0000256" key="1">
    <source>
        <dbReference type="ARBA" id="ARBA00004123"/>
    </source>
</evidence>
<keyword evidence="7" id="KW-1185">Reference proteome</keyword>
<dbReference type="CDD" id="cd12148">
    <property type="entry name" value="fungal_TF_MHR"/>
    <property type="match status" value="1"/>
</dbReference>
<dbReference type="Pfam" id="PF04082">
    <property type="entry name" value="Fungal_trans"/>
    <property type="match status" value="1"/>
</dbReference>
<dbReference type="SMART" id="SM00906">
    <property type="entry name" value="Fungal_trans"/>
    <property type="match status" value="1"/>
</dbReference>
<dbReference type="InterPro" id="IPR001138">
    <property type="entry name" value="Zn2Cys6_DnaBD"/>
</dbReference>
<evidence type="ECO:0000256" key="2">
    <source>
        <dbReference type="ARBA" id="ARBA00022723"/>
    </source>
</evidence>
<evidence type="ECO:0000313" key="7">
    <source>
        <dbReference type="Proteomes" id="UP000699042"/>
    </source>
</evidence>
<evidence type="ECO:0000256" key="3">
    <source>
        <dbReference type="ARBA" id="ARBA00023125"/>
    </source>
</evidence>
<proteinExistence type="predicted"/>
<dbReference type="PROSITE" id="PS00463">
    <property type="entry name" value="ZN2_CY6_FUNGAL_1"/>
    <property type="match status" value="1"/>
</dbReference>
<dbReference type="PANTHER" id="PTHR46910:SF3">
    <property type="entry name" value="HALOTOLERANCE PROTEIN 9-RELATED"/>
    <property type="match status" value="1"/>
</dbReference>
<evidence type="ECO:0000313" key="6">
    <source>
        <dbReference type="EMBL" id="KAG7059025.1"/>
    </source>
</evidence>
<dbReference type="InterPro" id="IPR007219">
    <property type="entry name" value="XnlR_reg_dom"/>
</dbReference>
<dbReference type="PANTHER" id="PTHR46910">
    <property type="entry name" value="TRANSCRIPTION FACTOR PDR1"/>
    <property type="match status" value="1"/>
</dbReference>
<sequence>MTQRSRWACTPCRKRKIKCDAAVPRCSQCLAKSLECDYAYTRQRAPTSRKSRHDLIRSLERVENKLESVLSVASLATTPSHRHTNSPSRVLWPCVTYGLETSCPDVLYQLVRRGTSVMMDQSESIIDFTYQGNFSTCVFHGSFVSQLTRSEGSCQIFSLLNTKCVDLILGDHSFSIASRESLKQVGEPCFTTSLSQTAVPRNLRQACLESLISESTSACGMFQTSELIAIFREYDHKRTSSSPKVCAAVNIVCAYAIQSNSIEGIDSSERCLLTALNMMPSLMLEQPDSVAIGALLLMALFLSSTSRLPTSAMVLGVAAQMMFLAGFHKLSTTLDETAIHNHRLLLHAYILDQNLSLWLGKPPLLSSNIVPVIPRQEPCDGYGTIYLQDGTSFNCLKEQLLLAKIQSKAYEKLRSPASSSISQELHAEVSHQLLEELILWRQNLPALIKPLLIPKDLDKKHVPWLSTIICTFHQVENSIRSSIFSHISFFDNVAFRNQAPFVVSSCASTTRELVAILNALNKGDLQRSYLLPLVAWNLDSLFLHVAYNRHTSAAQHDTRSIRAVMNSFEGSYSGYCHYKAFVTTKLLCDVASRASP</sequence>
<keyword evidence="2" id="KW-0479">Metal-binding</keyword>
<name>A0A9P7RKR4_9PEZI</name>
<evidence type="ECO:0000259" key="5">
    <source>
        <dbReference type="PROSITE" id="PS50048"/>
    </source>
</evidence>
<dbReference type="Pfam" id="PF00172">
    <property type="entry name" value="Zn_clus"/>
    <property type="match status" value="1"/>
</dbReference>
<dbReference type="GO" id="GO:0008270">
    <property type="term" value="F:zinc ion binding"/>
    <property type="evidence" value="ECO:0007669"/>
    <property type="project" value="InterPro"/>
</dbReference>
<dbReference type="AlphaFoldDB" id="A0A9P7RKR4"/>
<gene>
    <name evidence="6" type="ORF">JMJ77_006394</name>
</gene>
<dbReference type="SUPFAM" id="SSF57701">
    <property type="entry name" value="Zn2/Cys6 DNA-binding domain"/>
    <property type="match status" value="1"/>
</dbReference>
<dbReference type="InterPro" id="IPR036864">
    <property type="entry name" value="Zn2-C6_fun-type_DNA-bd_sf"/>
</dbReference>
<keyword evidence="4" id="KW-0539">Nucleus</keyword>
<dbReference type="CDD" id="cd00067">
    <property type="entry name" value="GAL4"/>
    <property type="match status" value="1"/>
</dbReference>
<comment type="caution">
    <text evidence="6">The sequence shown here is derived from an EMBL/GenBank/DDBJ whole genome shotgun (WGS) entry which is preliminary data.</text>
</comment>
<protein>
    <submittedName>
        <fullName evidence="6">Fungal specific transcription factor</fullName>
    </submittedName>
</protein>
<dbReference type="Proteomes" id="UP000699042">
    <property type="component" value="Unassembled WGS sequence"/>
</dbReference>
<dbReference type="GO" id="GO:0003677">
    <property type="term" value="F:DNA binding"/>
    <property type="evidence" value="ECO:0007669"/>
    <property type="project" value="UniProtKB-KW"/>
</dbReference>
<dbReference type="EMBL" id="JAESDN010000001">
    <property type="protein sequence ID" value="KAG7059025.1"/>
    <property type="molecule type" value="Genomic_DNA"/>
</dbReference>
<accession>A0A9P7RKR4</accession>
<dbReference type="PROSITE" id="PS50048">
    <property type="entry name" value="ZN2_CY6_FUNGAL_2"/>
    <property type="match status" value="1"/>
</dbReference>